<dbReference type="EMBL" id="CAFBPZ010000013">
    <property type="protein sequence ID" value="CAB5035767.1"/>
    <property type="molecule type" value="Genomic_DNA"/>
</dbReference>
<protein>
    <submittedName>
        <fullName evidence="2">Unannotated protein</fullName>
    </submittedName>
</protein>
<evidence type="ECO:0000256" key="1">
    <source>
        <dbReference type="SAM" id="MobiDB-lite"/>
    </source>
</evidence>
<accession>A0A6J7EZJ0</accession>
<dbReference type="Pfam" id="PF11136">
    <property type="entry name" value="DUF2889"/>
    <property type="match status" value="1"/>
</dbReference>
<name>A0A6J7EZJ0_9ZZZZ</name>
<gene>
    <name evidence="2" type="ORF">UFOPK3495_00159</name>
    <name evidence="3" type="ORF">UFOPK4237_00361</name>
</gene>
<evidence type="ECO:0000313" key="2">
    <source>
        <dbReference type="EMBL" id="CAB4888636.1"/>
    </source>
</evidence>
<dbReference type="InterPro" id="IPR021312">
    <property type="entry name" value="DUF2889"/>
</dbReference>
<proteinExistence type="predicted"/>
<evidence type="ECO:0000313" key="3">
    <source>
        <dbReference type="EMBL" id="CAB5035767.1"/>
    </source>
</evidence>
<feature type="region of interest" description="Disordered" evidence="1">
    <location>
        <begin position="1"/>
        <end position="22"/>
    </location>
</feature>
<reference evidence="2" key="1">
    <citation type="submission" date="2020-05" db="EMBL/GenBank/DDBJ databases">
        <authorList>
            <person name="Chiriac C."/>
            <person name="Salcher M."/>
            <person name="Ghai R."/>
            <person name="Kavagutti S V."/>
        </authorList>
    </citation>
    <scope>NUCLEOTIDE SEQUENCE</scope>
</reference>
<feature type="compositionally biased region" description="Low complexity" evidence="1">
    <location>
        <begin position="8"/>
        <end position="22"/>
    </location>
</feature>
<dbReference type="EMBL" id="CAFBMC010000004">
    <property type="protein sequence ID" value="CAB4888636.1"/>
    <property type="molecule type" value="Genomic_DNA"/>
</dbReference>
<organism evidence="2">
    <name type="scientific">freshwater metagenome</name>
    <dbReference type="NCBI Taxonomy" id="449393"/>
    <lineage>
        <taxon>unclassified sequences</taxon>
        <taxon>metagenomes</taxon>
        <taxon>ecological metagenomes</taxon>
    </lineage>
</organism>
<sequence>MAVDVPAGIQPIGPSIPSPQRRLGSVRRTSTIDAIWEGDSRDAPMQIFGRSRDLFTPADGSSPEVLQEAALNGVVGTDRVVTEISSRPELENLEILIGLKGGLRSTIVETFPDQVEAGTPLYLLLDDISGATLVSGFAFTHWTPPGAKSLVQETSPDLKARKLKMLNICAGFQEGASALGIDGPAAVHAIQPVENLSIASDPDAWHELQDPAGISARRSRRMDVWREGDEYVIDAFFQDAGTSPSGQRIAVHEYTLAARVNTSTGLVTAIKAIPQVLPFNECPMAIIAVERLVGQPIREFRSLVNELLPGIDGCTHMNDTLRALAEVPILVSHIPA</sequence>
<dbReference type="AlphaFoldDB" id="A0A6J7EZJ0"/>